<keyword evidence="1" id="KW-0472">Membrane</keyword>
<comment type="caution">
    <text evidence="2">The sequence shown here is derived from an EMBL/GenBank/DDBJ whole genome shotgun (WGS) entry which is preliminary data.</text>
</comment>
<dbReference type="PANTHER" id="PTHR15852">
    <property type="entry name" value="PLASTID TRANSCRIPTIONALLY ACTIVE PROTEIN"/>
    <property type="match status" value="1"/>
</dbReference>
<evidence type="ECO:0000256" key="1">
    <source>
        <dbReference type="SAM" id="Phobius"/>
    </source>
</evidence>
<sequence>MTQTPYPQSAALSNEQQLVQNALARVRALFRGNGVKQENIQIASHRISRHTMNAGTYLELKPAVAEKNMPGKLVSGQQVQSREDAMRQIEGTMVAAASNATVKAQITSVLLQRPDQGFGLSKQVIPLDFLKKDFSWQEGCSTCHGTAQAPCQRCQGKRTEPCTKCSGRGLMICPTCRATGLLQGQKCSRCFGQRYVPCDLCQRSGMMRCRVCNATGTMKCPTCAGQGWKTYVLSLSPQAVTYFEYDAKAVPKPAADVFETQAPTLIQAGKIKVLGRIADDKENVLGANYEVEFPFGEVVFALGKKEVKASIFGFKGDIVGFPYVLDKMIGPAVEELEEAANDVGNVAGKIKKATRYRVIAQGFLSASRTSTKKTIAHLMKLYDIGLSLGMAEKIALLADSTTSRITRKPRYYGLVLGLAAVAAMDAAYYLLPARSKIASYLPSVKFDFVLDILPMLLGGFITLMAIQFTASGAIRKALGHLMPKGQKSGIVPKAGSVAWWGHAGAVLIPLGMMEAAASYSTAPYWYELARNFVLQTIGG</sequence>
<organism evidence="2 3">
    <name type="scientific">Micavibrio aeruginosavorus</name>
    <dbReference type="NCBI Taxonomy" id="349221"/>
    <lineage>
        <taxon>Bacteria</taxon>
        <taxon>Pseudomonadati</taxon>
        <taxon>Bdellovibrionota</taxon>
        <taxon>Bdellovibrionia</taxon>
        <taxon>Bdellovibrionales</taxon>
        <taxon>Pseudobdellovibrionaceae</taxon>
        <taxon>Micavibrio</taxon>
    </lineage>
</organism>
<dbReference type="Proteomes" id="UP000249417">
    <property type="component" value="Unassembled WGS sequence"/>
</dbReference>
<proteinExistence type="predicted"/>
<dbReference type="AlphaFoldDB" id="A0A2W5N7S1"/>
<reference evidence="2 3" key="1">
    <citation type="submission" date="2017-08" db="EMBL/GenBank/DDBJ databases">
        <title>Infants hospitalized years apart are colonized by the same room-sourced microbial strains.</title>
        <authorList>
            <person name="Brooks B."/>
            <person name="Olm M.R."/>
            <person name="Firek B.A."/>
            <person name="Baker R."/>
            <person name="Thomas B.C."/>
            <person name="Morowitz M.J."/>
            <person name="Banfield J.F."/>
        </authorList>
    </citation>
    <scope>NUCLEOTIDE SEQUENCE [LARGE SCALE GENOMIC DNA]</scope>
    <source>
        <strain evidence="2">S2_005_002_R2_29</strain>
    </source>
</reference>
<feature type="transmembrane region" description="Helical" evidence="1">
    <location>
        <begin position="411"/>
        <end position="432"/>
    </location>
</feature>
<gene>
    <name evidence="2" type="ORF">DI551_00075</name>
</gene>
<accession>A0A2W5N7S1</accession>
<name>A0A2W5N7S1_9BACT</name>
<evidence type="ECO:0000313" key="2">
    <source>
        <dbReference type="EMBL" id="PZQ49084.1"/>
    </source>
</evidence>
<keyword evidence="1" id="KW-1133">Transmembrane helix</keyword>
<dbReference type="EMBL" id="QFQB01000001">
    <property type="protein sequence ID" value="PZQ49084.1"/>
    <property type="molecule type" value="Genomic_DNA"/>
</dbReference>
<evidence type="ECO:0000313" key="3">
    <source>
        <dbReference type="Proteomes" id="UP000249417"/>
    </source>
</evidence>
<keyword evidence="1" id="KW-0812">Transmembrane</keyword>
<dbReference type="PANTHER" id="PTHR15852:SF54">
    <property type="entry name" value="PROTEIN SSUH2 HOMOLOG"/>
    <property type="match status" value="1"/>
</dbReference>
<protein>
    <recommendedName>
        <fullName evidence="4">CR-type domain-containing protein</fullName>
    </recommendedName>
</protein>
<evidence type="ECO:0008006" key="4">
    <source>
        <dbReference type="Google" id="ProtNLM"/>
    </source>
</evidence>
<feature type="transmembrane region" description="Helical" evidence="1">
    <location>
        <begin position="452"/>
        <end position="474"/>
    </location>
</feature>